<evidence type="ECO:0000313" key="2">
    <source>
        <dbReference type="EMBL" id="GEL95397.1"/>
    </source>
</evidence>
<sequence length="59" mass="6390">MTPAPLVYTRDEAAAAARTSKARIDQAIHSGQLKAKQMGRRIVIPAKALEEYLDALPDA</sequence>
<protein>
    <recommendedName>
        <fullName evidence="1">Helix-turn-helix domain-containing protein</fullName>
    </recommendedName>
</protein>
<reference evidence="2 3" key="1">
    <citation type="submission" date="2019-07" db="EMBL/GenBank/DDBJ databases">
        <title>Whole genome shotgun sequence of Cellulomonas composti NBRC 100758.</title>
        <authorList>
            <person name="Hosoyama A."/>
            <person name="Uohara A."/>
            <person name="Ohji S."/>
            <person name="Ichikawa N."/>
        </authorList>
    </citation>
    <scope>NUCLEOTIDE SEQUENCE [LARGE SCALE GENOMIC DNA]</scope>
    <source>
        <strain evidence="2 3">NBRC 100758</strain>
    </source>
</reference>
<organism evidence="2 3">
    <name type="scientific">Cellulomonas composti</name>
    <dbReference type="NCBI Taxonomy" id="266130"/>
    <lineage>
        <taxon>Bacteria</taxon>
        <taxon>Bacillati</taxon>
        <taxon>Actinomycetota</taxon>
        <taxon>Actinomycetes</taxon>
        <taxon>Micrococcales</taxon>
        <taxon>Cellulomonadaceae</taxon>
        <taxon>Cellulomonas</taxon>
    </lineage>
</organism>
<accession>A0A511JBN2</accession>
<comment type="caution">
    <text evidence="2">The sequence shown here is derived from an EMBL/GenBank/DDBJ whole genome shotgun (WGS) entry which is preliminary data.</text>
</comment>
<dbReference type="OrthoDB" id="9806039at2"/>
<dbReference type="GO" id="GO:0003677">
    <property type="term" value="F:DNA binding"/>
    <property type="evidence" value="ECO:0007669"/>
    <property type="project" value="InterPro"/>
</dbReference>
<proteinExistence type="predicted"/>
<dbReference type="AlphaFoldDB" id="A0A511JBN2"/>
<dbReference type="RefSeq" id="WP_146843034.1">
    <property type="nucleotide sequence ID" value="NZ_BJWG01000008.1"/>
</dbReference>
<evidence type="ECO:0000259" key="1">
    <source>
        <dbReference type="Pfam" id="PF12728"/>
    </source>
</evidence>
<dbReference type="InterPro" id="IPR041657">
    <property type="entry name" value="HTH_17"/>
</dbReference>
<name>A0A511JBN2_9CELL</name>
<dbReference type="EMBL" id="BJWG01000008">
    <property type="protein sequence ID" value="GEL95397.1"/>
    <property type="molecule type" value="Genomic_DNA"/>
</dbReference>
<dbReference type="InterPro" id="IPR010093">
    <property type="entry name" value="SinI_DNA-bd"/>
</dbReference>
<evidence type="ECO:0000313" key="3">
    <source>
        <dbReference type="Proteomes" id="UP000321720"/>
    </source>
</evidence>
<gene>
    <name evidence="2" type="ORF">CCO02nite_20550</name>
</gene>
<dbReference type="Pfam" id="PF12728">
    <property type="entry name" value="HTH_17"/>
    <property type="match status" value="1"/>
</dbReference>
<keyword evidence="3" id="KW-1185">Reference proteome</keyword>
<dbReference type="Proteomes" id="UP000321720">
    <property type="component" value="Unassembled WGS sequence"/>
</dbReference>
<feature type="domain" description="Helix-turn-helix" evidence="1">
    <location>
        <begin position="7"/>
        <end position="55"/>
    </location>
</feature>
<dbReference type="NCBIfam" id="TIGR01764">
    <property type="entry name" value="excise"/>
    <property type="match status" value="1"/>
</dbReference>